<keyword evidence="1" id="KW-0808">Transferase</keyword>
<dbReference type="InterPro" id="IPR029063">
    <property type="entry name" value="SAM-dependent_MTases_sf"/>
</dbReference>
<dbReference type="PANTHER" id="PTHR43861:SF6">
    <property type="entry name" value="METHYLTRANSFERASE TYPE 11"/>
    <property type="match status" value="1"/>
</dbReference>
<dbReference type="GO" id="GO:0008168">
    <property type="term" value="F:methyltransferase activity"/>
    <property type="evidence" value="ECO:0007669"/>
    <property type="project" value="UniProtKB-KW"/>
</dbReference>
<dbReference type="CDD" id="cd02440">
    <property type="entry name" value="AdoMet_MTases"/>
    <property type="match status" value="1"/>
</dbReference>
<dbReference type="EMBL" id="AHJG01000193">
    <property type="protein sequence ID" value="EPA05334.1"/>
    <property type="molecule type" value="Genomic_DNA"/>
</dbReference>
<gene>
    <name evidence="1" type="ORF">BG20_I0153</name>
</gene>
<dbReference type="PANTHER" id="PTHR43861">
    <property type="entry name" value="TRANS-ACONITATE 2-METHYLTRANSFERASE-RELATED"/>
    <property type="match status" value="1"/>
</dbReference>
<dbReference type="Pfam" id="PF13489">
    <property type="entry name" value="Methyltransf_23"/>
    <property type="match status" value="1"/>
</dbReference>
<evidence type="ECO:0000313" key="2">
    <source>
        <dbReference type="Proteomes" id="UP000014065"/>
    </source>
</evidence>
<protein>
    <submittedName>
        <fullName evidence="1">Methyltransferase domain protein</fullName>
    </submittedName>
</protein>
<comment type="caution">
    <text evidence="1">The sequence shown here is derived from an EMBL/GenBank/DDBJ whole genome shotgun (WGS) entry which is preliminary data.</text>
</comment>
<keyword evidence="2" id="KW-1185">Reference proteome</keyword>
<dbReference type="Proteomes" id="UP000014065">
    <property type="component" value="Unassembled WGS sequence"/>
</dbReference>
<dbReference type="GO" id="GO:0032259">
    <property type="term" value="P:methylation"/>
    <property type="evidence" value="ECO:0007669"/>
    <property type="project" value="UniProtKB-KW"/>
</dbReference>
<dbReference type="Gene3D" id="3.40.50.150">
    <property type="entry name" value="Vaccinia Virus protein VP39"/>
    <property type="match status" value="1"/>
</dbReference>
<proteinExistence type="predicted"/>
<name>S2ESG6_9ARCH</name>
<dbReference type="SUPFAM" id="SSF53335">
    <property type="entry name" value="S-adenosyl-L-methionine-dependent methyltransferases"/>
    <property type="match status" value="1"/>
</dbReference>
<evidence type="ECO:0000313" key="1">
    <source>
        <dbReference type="EMBL" id="EPA05334.1"/>
    </source>
</evidence>
<accession>S2ESG6</accession>
<dbReference type="AlphaFoldDB" id="S2ESG6"/>
<sequence>MKNQCPLCRSKKINFKLVDYKMNQYWECDDCEFLFQNPITEYSYNEDYWTNAIDPDGKEKDQTIMREFKIKNWYGEISKFIKEQKPGTIFDVGCGLGYLLSDIPNSWEKHGCDESEFAILFIKNKFKEIIINELDLKNPPPENLRNFDIVVCYHVIEHIEQPDIFFKHLSMMVKKNGVLIVGTPNVGSFVARRFKGNFRLLGIGHLSLFNNNNLKKLFEKNDFKIIKEEFPFFKTDYFNIKNLLKIFNTKKISPPFYGNIMTFYGRKMVKDTK</sequence>
<reference evidence="1 2" key="1">
    <citation type="journal article" date="2012" name="J. Bacteriol.">
        <title>Genome Sequence of "Candidatus Nitrosoarchaeum limnia" BG20, a Low-Salinity Ammonia-Oxidizing Archaeon from the San Francisco Bay Estuary.</title>
        <authorList>
            <person name="Mosier A.C."/>
            <person name="Allen E.E."/>
            <person name="Kim M."/>
            <person name="Ferriera S."/>
            <person name="Francis C.A."/>
        </authorList>
    </citation>
    <scope>NUCLEOTIDE SEQUENCE [LARGE SCALE GENOMIC DNA]</scope>
    <source>
        <strain evidence="1 2">BG20</strain>
    </source>
</reference>
<keyword evidence="1" id="KW-0489">Methyltransferase</keyword>
<organism evidence="1 2">
    <name type="scientific">Candidatus Nitrosarchaeum limnium BG20</name>
    <dbReference type="NCBI Taxonomy" id="859192"/>
    <lineage>
        <taxon>Archaea</taxon>
        <taxon>Nitrososphaerota</taxon>
        <taxon>Nitrososphaeria</taxon>
        <taxon>Nitrosopumilales</taxon>
        <taxon>Nitrosopumilaceae</taxon>
        <taxon>Nitrosarchaeum</taxon>
    </lineage>
</organism>